<dbReference type="AlphaFoldDB" id="A9KGE8"/>
<dbReference type="InterPro" id="IPR000361">
    <property type="entry name" value="ATAP_core_dom"/>
</dbReference>
<evidence type="ECO:0000256" key="1">
    <source>
        <dbReference type="ARBA" id="ARBA00006718"/>
    </source>
</evidence>
<dbReference type="InterPro" id="IPR035903">
    <property type="entry name" value="HesB-like_dom_sf"/>
</dbReference>
<comment type="similarity">
    <text evidence="1">Belongs to the HesB/IscA family.</text>
</comment>
<dbReference type="NCBIfam" id="TIGR01997">
    <property type="entry name" value="sufA_proteo"/>
    <property type="match status" value="1"/>
</dbReference>
<dbReference type="Proteomes" id="UP000008555">
    <property type="component" value="Chromosome"/>
</dbReference>
<dbReference type="SUPFAM" id="SSF89360">
    <property type="entry name" value="HesB-like domain"/>
    <property type="match status" value="1"/>
</dbReference>
<dbReference type="PANTHER" id="PTHR10072">
    <property type="entry name" value="IRON-SULFUR CLUSTER ASSEMBLY PROTEIN"/>
    <property type="match status" value="1"/>
</dbReference>
<evidence type="ECO:0000313" key="4">
    <source>
        <dbReference type="Proteomes" id="UP000008555"/>
    </source>
</evidence>
<dbReference type="Pfam" id="PF01521">
    <property type="entry name" value="Fe-S_biosyn"/>
    <property type="match status" value="1"/>
</dbReference>
<dbReference type="RefSeq" id="WP_005771000.1">
    <property type="nucleotide sequence ID" value="NC_009727.1"/>
</dbReference>
<proteinExistence type="inferred from homology"/>
<dbReference type="Gene3D" id="2.60.300.12">
    <property type="entry name" value="HesB-like domain"/>
    <property type="match status" value="1"/>
</dbReference>
<dbReference type="NCBIfam" id="TIGR00049">
    <property type="entry name" value="iron-sulfur cluster assembly accessory protein"/>
    <property type="match status" value="1"/>
</dbReference>
<dbReference type="InterPro" id="IPR050322">
    <property type="entry name" value="Fe-S_cluster_asmbl/transfer"/>
</dbReference>
<reference evidence="3 4" key="1">
    <citation type="journal article" date="2009" name="Infect. Immun.">
        <title>Comparative genomics reveal extensive transposon-mediated genomic plasticity and diversity among potential effector proteins within the genus Coxiella.</title>
        <authorList>
            <person name="Beare P.A."/>
            <person name="Unsworth N."/>
            <person name="Andoh M."/>
            <person name="Voth D.E."/>
            <person name="Omsland A."/>
            <person name="Gilk S.D."/>
            <person name="Williams K.P."/>
            <person name="Sobral B.W."/>
            <person name="Kupko J.J.III."/>
            <person name="Porcella S.F."/>
            <person name="Samuel J.E."/>
            <person name="Heinzen R.A."/>
        </authorList>
    </citation>
    <scope>NUCLEOTIDE SEQUENCE [LARGE SCALE GENOMIC DNA]</scope>
    <source>
        <strain evidence="3 4">Dugway 5J108-111</strain>
    </source>
</reference>
<feature type="domain" description="Core" evidence="2">
    <location>
        <begin position="8"/>
        <end position="110"/>
    </location>
</feature>
<sequence>MTQAETIIEFTKAAYTHIQSLIKKRTEHSFFRLSIKKTGCSGYMYQPEIVENPKENDVLMKTAIGLSVAIDPKCLHMIKGTVVDYVKKDLGQYQLHFNNPNAIGACGCGESFHLKEE</sequence>
<dbReference type="EMBL" id="CP000733">
    <property type="protein sequence ID" value="ABS77596.1"/>
    <property type="molecule type" value="Genomic_DNA"/>
</dbReference>
<dbReference type="InterPro" id="IPR016092">
    <property type="entry name" value="ATAP"/>
</dbReference>
<dbReference type="GO" id="GO:0016226">
    <property type="term" value="P:iron-sulfur cluster assembly"/>
    <property type="evidence" value="ECO:0007669"/>
    <property type="project" value="InterPro"/>
</dbReference>
<protein>
    <submittedName>
        <fullName evidence="3">HesB protein family</fullName>
    </submittedName>
</protein>
<dbReference type="GO" id="GO:0051537">
    <property type="term" value="F:2 iron, 2 sulfur cluster binding"/>
    <property type="evidence" value="ECO:0007669"/>
    <property type="project" value="TreeGrafter"/>
</dbReference>
<accession>A9KGE8</accession>
<organism evidence="3 4">
    <name type="scientific">Coxiella burnetii (strain Dugway 5J108-111)</name>
    <dbReference type="NCBI Taxonomy" id="434922"/>
    <lineage>
        <taxon>Bacteria</taxon>
        <taxon>Pseudomonadati</taxon>
        <taxon>Pseudomonadota</taxon>
        <taxon>Gammaproteobacteria</taxon>
        <taxon>Legionellales</taxon>
        <taxon>Coxiellaceae</taxon>
        <taxon>Coxiella</taxon>
    </lineage>
</organism>
<evidence type="ECO:0000259" key="2">
    <source>
        <dbReference type="Pfam" id="PF01521"/>
    </source>
</evidence>
<evidence type="ECO:0000313" key="3">
    <source>
        <dbReference type="EMBL" id="ABS77596.1"/>
    </source>
</evidence>
<name>A9KGE8_COXBN</name>
<gene>
    <name evidence="3" type="primary">sufA</name>
    <name evidence="3" type="ordered locus">CBUD_1443</name>
</gene>
<dbReference type="HOGENOM" id="CLU_069054_4_2_6"/>
<dbReference type="GO" id="GO:0005829">
    <property type="term" value="C:cytosol"/>
    <property type="evidence" value="ECO:0007669"/>
    <property type="project" value="TreeGrafter"/>
</dbReference>
<dbReference type="PANTHER" id="PTHR10072:SF41">
    <property type="entry name" value="IRON-SULFUR CLUSTER ASSEMBLY 1 HOMOLOG, MITOCHONDRIAL"/>
    <property type="match status" value="1"/>
</dbReference>
<dbReference type="InterPro" id="IPR011298">
    <property type="entry name" value="SufA_proteobacteria"/>
</dbReference>
<dbReference type="KEGG" id="cbd:CBUD_1443"/>